<dbReference type="RefSeq" id="WP_159545546.1">
    <property type="nucleotide sequence ID" value="NZ_CP047156.1"/>
</dbReference>
<name>A0A7L4YNZ4_9ACTN</name>
<feature type="site" description="Essential for prephenate dehydratase activity" evidence="9">
    <location>
        <position position="174"/>
    </location>
</feature>
<evidence type="ECO:0000256" key="8">
    <source>
        <dbReference type="ARBA" id="ARBA00047848"/>
    </source>
</evidence>
<dbReference type="Gene3D" id="3.40.190.10">
    <property type="entry name" value="Periplasmic binding protein-like II"/>
    <property type="match status" value="2"/>
</dbReference>
<dbReference type="FunFam" id="3.30.70.260:FF:000012">
    <property type="entry name" value="Prephenate dehydratase"/>
    <property type="match status" value="1"/>
</dbReference>
<evidence type="ECO:0000313" key="13">
    <source>
        <dbReference type="EMBL" id="QHC00752.1"/>
    </source>
</evidence>
<dbReference type="NCBIfam" id="NF008865">
    <property type="entry name" value="PRK11898.1"/>
    <property type="match status" value="1"/>
</dbReference>
<dbReference type="Gene3D" id="3.30.70.260">
    <property type="match status" value="1"/>
</dbReference>
<dbReference type="GO" id="GO:0005737">
    <property type="term" value="C:cytoplasm"/>
    <property type="evidence" value="ECO:0007669"/>
    <property type="project" value="TreeGrafter"/>
</dbReference>
<evidence type="ECO:0000256" key="7">
    <source>
        <dbReference type="ARBA" id="ARBA00023239"/>
    </source>
</evidence>
<keyword evidence="7 10" id="KW-0456">Lyase</keyword>
<dbReference type="EC" id="4.2.1.51" evidence="2 10"/>
<protein>
    <recommendedName>
        <fullName evidence="3 10">Prephenate dehydratase</fullName>
        <shortName evidence="10">PDT</shortName>
        <ecNumber evidence="2 10">4.2.1.51</ecNumber>
    </recommendedName>
</protein>
<dbReference type="EMBL" id="CP047156">
    <property type="protein sequence ID" value="QHC00752.1"/>
    <property type="molecule type" value="Genomic_DNA"/>
</dbReference>
<organism evidence="13 14">
    <name type="scientific">Epidermidibacterium keratini</name>
    <dbReference type="NCBI Taxonomy" id="1891644"/>
    <lineage>
        <taxon>Bacteria</taxon>
        <taxon>Bacillati</taxon>
        <taxon>Actinomycetota</taxon>
        <taxon>Actinomycetes</taxon>
        <taxon>Sporichthyales</taxon>
        <taxon>Sporichthyaceae</taxon>
        <taxon>Epidermidibacterium</taxon>
    </lineage>
</organism>
<dbReference type="SUPFAM" id="SSF55021">
    <property type="entry name" value="ACT-like"/>
    <property type="match status" value="1"/>
</dbReference>
<evidence type="ECO:0000256" key="4">
    <source>
        <dbReference type="ARBA" id="ARBA00022605"/>
    </source>
</evidence>
<dbReference type="PROSITE" id="PS51171">
    <property type="entry name" value="PREPHENATE_DEHYDR_3"/>
    <property type="match status" value="1"/>
</dbReference>
<dbReference type="GO" id="GO:0004664">
    <property type="term" value="F:prephenate dehydratase activity"/>
    <property type="evidence" value="ECO:0007669"/>
    <property type="project" value="UniProtKB-UniRule"/>
</dbReference>
<dbReference type="FunFam" id="3.40.190.10:FF:000064">
    <property type="entry name" value="Prephenate dehydratase"/>
    <property type="match status" value="1"/>
</dbReference>
<evidence type="ECO:0000256" key="9">
    <source>
        <dbReference type="PIRSR" id="PIRSR001500-2"/>
    </source>
</evidence>
<dbReference type="CDD" id="cd13632">
    <property type="entry name" value="PBP2_Aa-PDT_like"/>
    <property type="match status" value="1"/>
</dbReference>
<keyword evidence="14" id="KW-1185">Reference proteome</keyword>
<keyword evidence="4 10" id="KW-0028">Amino-acid biosynthesis</keyword>
<accession>A0A7L4YNZ4</accession>
<feature type="domain" description="Prephenate dehydratase" evidence="11">
    <location>
        <begin position="4"/>
        <end position="181"/>
    </location>
</feature>
<dbReference type="PROSITE" id="PS00858">
    <property type="entry name" value="PREPHENATE_DEHYDR_2"/>
    <property type="match status" value="1"/>
</dbReference>
<evidence type="ECO:0000259" key="11">
    <source>
        <dbReference type="PROSITE" id="PS51171"/>
    </source>
</evidence>
<proteinExistence type="predicted"/>
<sequence length="308" mass="32999">MPDRYAYLGPPGTFTQQALLSTVGADTELVPMPGVPAVCAAVRDGSVEFGLVPLENSVEGPIPTTTDELVVGQDLQIVREVFLDVTFVLAARRGVALGEVRTVATHPHAEAQVRGWLAANLPEARYTALTSTAEAASRVADGEYDAAVCASIAARNNDLDVLAERIEDSAGAVTRFAVLARPGSPPPATGNDRTSFVVHIRQEQPGALSGVLTELASRSINLTRIESRPWRERIGEYHFILECEGHIADPRVGEALAALHRICADVLFLGSYPRADRANEALPAYATDEVFDEASQWLAQMRGGESTE</sequence>
<dbReference type="InParanoid" id="A0A7L4YNZ4"/>
<dbReference type="InterPro" id="IPR045865">
    <property type="entry name" value="ACT-like_dom_sf"/>
</dbReference>
<comment type="pathway">
    <text evidence="1 10">Amino-acid biosynthesis; L-phenylalanine biosynthesis; phenylpyruvate from prephenate: step 1/1.</text>
</comment>
<dbReference type="Pfam" id="PF00800">
    <property type="entry name" value="PDT"/>
    <property type="match status" value="1"/>
</dbReference>
<dbReference type="Proteomes" id="UP000463857">
    <property type="component" value="Chromosome"/>
</dbReference>
<feature type="domain" description="ACT" evidence="12">
    <location>
        <begin position="196"/>
        <end position="274"/>
    </location>
</feature>
<evidence type="ECO:0000259" key="12">
    <source>
        <dbReference type="PROSITE" id="PS51671"/>
    </source>
</evidence>
<keyword evidence="6 10" id="KW-0584">Phenylalanine biosynthesis</keyword>
<reference evidence="13 14" key="1">
    <citation type="journal article" date="2018" name="Int. J. Syst. Evol. Microbiol.">
        <title>Epidermidibacterium keratini gen. nov., sp. nov., a member of the family Sporichthyaceae, isolated from keratin epidermis.</title>
        <authorList>
            <person name="Lee D.G."/>
            <person name="Trujillo M.E."/>
            <person name="Kang S."/>
            <person name="Nam J.J."/>
            <person name="Kim Y.J."/>
        </authorList>
    </citation>
    <scope>NUCLEOTIDE SEQUENCE [LARGE SCALE GENOMIC DNA]</scope>
    <source>
        <strain evidence="13 14">EPI-7</strain>
    </source>
</reference>
<dbReference type="InterPro" id="IPR002912">
    <property type="entry name" value="ACT_dom"/>
</dbReference>
<dbReference type="KEGG" id="eke:EK0264_10930"/>
<gene>
    <name evidence="10 13" type="primary">pheA</name>
    <name evidence="13" type="ORF">EK0264_10930</name>
</gene>
<evidence type="ECO:0000256" key="1">
    <source>
        <dbReference type="ARBA" id="ARBA00004741"/>
    </source>
</evidence>
<evidence type="ECO:0000313" key="14">
    <source>
        <dbReference type="Proteomes" id="UP000463857"/>
    </source>
</evidence>
<dbReference type="CDD" id="cd04905">
    <property type="entry name" value="ACT_CM-PDT"/>
    <property type="match status" value="1"/>
</dbReference>
<evidence type="ECO:0000256" key="10">
    <source>
        <dbReference type="RuleBase" id="RU361254"/>
    </source>
</evidence>
<dbReference type="GO" id="GO:0009094">
    <property type="term" value="P:L-phenylalanine biosynthetic process"/>
    <property type="evidence" value="ECO:0007669"/>
    <property type="project" value="UniProtKB-UniPathway"/>
</dbReference>
<keyword evidence="5 10" id="KW-0057">Aromatic amino acid biosynthesis</keyword>
<dbReference type="OrthoDB" id="9802281at2"/>
<evidence type="ECO:0000256" key="2">
    <source>
        <dbReference type="ARBA" id="ARBA00013147"/>
    </source>
</evidence>
<dbReference type="AlphaFoldDB" id="A0A7L4YNZ4"/>
<dbReference type="PROSITE" id="PS51671">
    <property type="entry name" value="ACT"/>
    <property type="match status" value="1"/>
</dbReference>
<dbReference type="UniPathway" id="UPA00121">
    <property type="reaction ID" value="UER00345"/>
</dbReference>
<evidence type="ECO:0000256" key="3">
    <source>
        <dbReference type="ARBA" id="ARBA00021872"/>
    </source>
</evidence>
<comment type="catalytic activity">
    <reaction evidence="8 10">
        <text>prephenate + H(+) = 3-phenylpyruvate + CO2 + H2O</text>
        <dbReference type="Rhea" id="RHEA:21648"/>
        <dbReference type="ChEBI" id="CHEBI:15377"/>
        <dbReference type="ChEBI" id="CHEBI:15378"/>
        <dbReference type="ChEBI" id="CHEBI:16526"/>
        <dbReference type="ChEBI" id="CHEBI:18005"/>
        <dbReference type="ChEBI" id="CHEBI:29934"/>
        <dbReference type="EC" id="4.2.1.51"/>
    </reaction>
</comment>
<dbReference type="InterPro" id="IPR018528">
    <property type="entry name" value="Preph_deHydtase_CS"/>
</dbReference>
<dbReference type="FunCoup" id="A0A7L4YNZ4">
    <property type="interactions" value="183"/>
</dbReference>
<dbReference type="InterPro" id="IPR008242">
    <property type="entry name" value="Chor_mutase/pphenate_deHydtase"/>
</dbReference>
<dbReference type="PANTHER" id="PTHR21022:SF19">
    <property type="entry name" value="PREPHENATE DEHYDRATASE-RELATED"/>
    <property type="match status" value="1"/>
</dbReference>
<dbReference type="PIRSF" id="PIRSF001500">
    <property type="entry name" value="Chor_mut_pdt_Ppr"/>
    <property type="match status" value="1"/>
</dbReference>
<dbReference type="PANTHER" id="PTHR21022">
    <property type="entry name" value="PREPHENATE DEHYDRATASE P PROTEIN"/>
    <property type="match status" value="1"/>
</dbReference>
<dbReference type="Pfam" id="PF01842">
    <property type="entry name" value="ACT"/>
    <property type="match status" value="1"/>
</dbReference>
<evidence type="ECO:0000256" key="5">
    <source>
        <dbReference type="ARBA" id="ARBA00023141"/>
    </source>
</evidence>
<evidence type="ECO:0000256" key="6">
    <source>
        <dbReference type="ARBA" id="ARBA00023222"/>
    </source>
</evidence>
<dbReference type="InterPro" id="IPR001086">
    <property type="entry name" value="Preph_deHydtase"/>
</dbReference>
<dbReference type="SUPFAM" id="SSF53850">
    <property type="entry name" value="Periplasmic binding protein-like II"/>
    <property type="match status" value="1"/>
</dbReference>